<dbReference type="Gene3D" id="3.10.20.30">
    <property type="match status" value="1"/>
</dbReference>
<dbReference type="Gene3D" id="3.30.70.260">
    <property type="match status" value="1"/>
</dbReference>
<dbReference type="Pfam" id="PF13291">
    <property type="entry name" value="ACT_4"/>
    <property type="match status" value="1"/>
</dbReference>
<comment type="function">
    <text evidence="2">In eubacteria ppGpp (guanosine 3'-diphosphate 5'-diphosphate) is a mediator of the stringent response that coordinates a variety of cellular activities in response to changes in nutritional abundance.</text>
</comment>
<dbReference type="InterPro" id="IPR004811">
    <property type="entry name" value="RelA/Spo_fam"/>
</dbReference>
<dbReference type="PROSITE" id="PS51880">
    <property type="entry name" value="TGS"/>
    <property type="match status" value="1"/>
</dbReference>
<dbReference type="InterPro" id="IPR002912">
    <property type="entry name" value="ACT_dom"/>
</dbReference>
<dbReference type="SUPFAM" id="SSF81271">
    <property type="entry name" value="TGS-like"/>
    <property type="match status" value="1"/>
</dbReference>
<sequence>MESEENYKIVISRIIEGLKKDHFQQDVELVEKAYEFAKEAHKNQTRASGELYISHPVQVAKIVYDMGMDIPSICTALLHDVAEDTDIPIEEIEKHFGPEIANMVNGLTKIKTLENEDIKFSEIETIRKMIFAMAQDMRVVLIKLADRLHNMRTIEGFAEASKRKEKARQTLEVYAPIANRLGIYTIKRELEDLSFKELYPQEYIEIKKLVDKKLQERSQEIEYYKSQIAGVLDQNGIKYVEISGRAKHFYSIWMKMKEKNKSFDEIYDLFAIRIVVKNIPMCYETLGVIHSLWTPVPGRFKDYIAAPKSNGYRALHNTVVTDRGEFLEIQIKDEQMNHEAEYGMAAHWKYKEGNIQKSEFIDKLLEWQRDYSKGLVGWKEMATEMSLDEVFVFTPTGEVKHLTKGSTPIDFAYSIHTDIGNHYAGASVNGRLVPMSYQLKDGDRVQIIVDRNSEGPNASWLKYAHSVHTRAKIKKFLRDKFASEYQEKGKEILRELSKKYHLTVEEILSKPEIKAYLRDRNIEKDDELELRLGSGAIKVYQIEKFLGQISKPEFQHEITEPEGTEIVVDDLKGIEVRFAKCCNPVPGDRIIGVVTKNGVSIHTVDCLNLKNVDKNKLVRVSWGNSNELFGANIVLEGDDRDGLLNDIMNRIKEKHIQIVGVTSWVDDVRIAHIIVRVNVANLVQLNDLINHLKKEKGISKVYRERGNSLESRNSKS</sequence>
<dbReference type="InterPro" id="IPR033655">
    <property type="entry name" value="TGS_RelA/SpoT"/>
</dbReference>
<evidence type="ECO:0000313" key="7">
    <source>
        <dbReference type="EMBL" id="PMP83450.1"/>
    </source>
</evidence>
<organism evidence="6 8">
    <name type="scientific">Caldisericum exile</name>
    <dbReference type="NCBI Taxonomy" id="693075"/>
    <lineage>
        <taxon>Bacteria</taxon>
        <taxon>Pseudomonadati</taxon>
        <taxon>Caldisericota/Cryosericota group</taxon>
        <taxon>Caldisericota</taxon>
        <taxon>Caldisericia</taxon>
        <taxon>Caldisericales</taxon>
        <taxon>Caldisericaceae</taxon>
        <taxon>Caldisericum</taxon>
    </lineage>
</organism>
<dbReference type="Pfam" id="PF04607">
    <property type="entry name" value="RelA_SpoT"/>
    <property type="match status" value="1"/>
</dbReference>
<dbReference type="Proteomes" id="UP000236910">
    <property type="component" value="Unassembled WGS sequence"/>
</dbReference>
<dbReference type="CDD" id="cd05399">
    <property type="entry name" value="NT_Rel-Spo_like"/>
    <property type="match status" value="1"/>
</dbReference>
<dbReference type="InterPro" id="IPR007685">
    <property type="entry name" value="RelA_SpoT"/>
</dbReference>
<dbReference type="Gene3D" id="3.30.460.10">
    <property type="entry name" value="Beta Polymerase, domain 2"/>
    <property type="match status" value="1"/>
</dbReference>
<evidence type="ECO:0000313" key="8">
    <source>
        <dbReference type="Proteomes" id="UP000236910"/>
    </source>
</evidence>
<protein>
    <submittedName>
        <fullName evidence="6">Bifunctional (P)ppGpp synthetase/guanosine-3',5'-bis(Diphosphate) 3'-pyrophosphohydrolase</fullName>
    </submittedName>
</protein>
<name>A0A2J6X593_9BACT</name>
<dbReference type="InterPro" id="IPR043519">
    <property type="entry name" value="NT_sf"/>
</dbReference>
<feature type="domain" description="TGS" evidence="5">
    <location>
        <begin position="386"/>
        <end position="449"/>
    </location>
</feature>
<dbReference type="PROSITE" id="PS51671">
    <property type="entry name" value="ACT"/>
    <property type="match status" value="1"/>
</dbReference>
<dbReference type="GO" id="GO:0016787">
    <property type="term" value="F:hydrolase activity"/>
    <property type="evidence" value="ECO:0007669"/>
    <property type="project" value="UniProtKB-KW"/>
</dbReference>
<evidence type="ECO:0000313" key="6">
    <source>
        <dbReference type="EMBL" id="PMP81690.1"/>
    </source>
</evidence>
<keyword evidence="6" id="KW-0378">Hydrolase</keyword>
<dbReference type="SUPFAM" id="SSF55021">
    <property type="entry name" value="ACT-like"/>
    <property type="match status" value="1"/>
</dbReference>
<dbReference type="GO" id="GO:0015949">
    <property type="term" value="P:nucleobase-containing small molecule interconversion"/>
    <property type="evidence" value="ECO:0007669"/>
    <property type="project" value="UniProtKB-ARBA"/>
</dbReference>
<comment type="caution">
    <text evidence="6">The sequence shown here is derived from an EMBL/GenBank/DDBJ whole genome shotgun (WGS) entry which is preliminary data.</text>
</comment>
<dbReference type="CDD" id="cd01668">
    <property type="entry name" value="TGS_RSH"/>
    <property type="match status" value="1"/>
</dbReference>
<dbReference type="GO" id="GO:0005886">
    <property type="term" value="C:plasma membrane"/>
    <property type="evidence" value="ECO:0007669"/>
    <property type="project" value="TreeGrafter"/>
</dbReference>
<accession>A0A2J6X593</accession>
<gene>
    <name evidence="7" type="ORF">C0175_01705</name>
    <name evidence="6" type="ORF">C0175_04930</name>
</gene>
<dbReference type="SMART" id="SM00471">
    <property type="entry name" value="HDc"/>
    <property type="match status" value="1"/>
</dbReference>
<dbReference type="GO" id="GO:0015969">
    <property type="term" value="P:guanosine tetraphosphate metabolic process"/>
    <property type="evidence" value="ECO:0007669"/>
    <property type="project" value="InterPro"/>
</dbReference>
<dbReference type="FunFam" id="3.30.460.10:FF:000001">
    <property type="entry name" value="GTP pyrophosphokinase RelA"/>
    <property type="match status" value="1"/>
</dbReference>
<dbReference type="InterPro" id="IPR003607">
    <property type="entry name" value="HD/PDEase_dom"/>
</dbReference>
<dbReference type="InterPro" id="IPR012675">
    <property type="entry name" value="Beta-grasp_dom_sf"/>
</dbReference>
<dbReference type="Pfam" id="PF13328">
    <property type="entry name" value="HD_4"/>
    <property type="match status" value="1"/>
</dbReference>
<dbReference type="CDD" id="cd04876">
    <property type="entry name" value="ACT_RelA-SpoT"/>
    <property type="match status" value="1"/>
</dbReference>
<dbReference type="Gene3D" id="1.10.3210.10">
    <property type="entry name" value="Hypothetical protein af1432"/>
    <property type="match status" value="1"/>
</dbReference>
<reference evidence="6 8" key="1">
    <citation type="submission" date="2018-01" db="EMBL/GenBank/DDBJ databases">
        <title>Metagenomic assembled genomes from two thermal pools in the Uzon Caldera, Kamchatka, Russia.</title>
        <authorList>
            <person name="Wilkins L."/>
            <person name="Ettinger C."/>
        </authorList>
    </citation>
    <scope>NUCLEOTIDE SEQUENCE [LARGE SCALE GENOMIC DNA]</scope>
    <source>
        <strain evidence="6">ARK-10</strain>
    </source>
</reference>
<evidence type="ECO:0000259" key="5">
    <source>
        <dbReference type="PROSITE" id="PS51880"/>
    </source>
</evidence>
<evidence type="ECO:0000256" key="2">
    <source>
        <dbReference type="RuleBase" id="RU003847"/>
    </source>
</evidence>
<dbReference type="AlphaFoldDB" id="A0A2J6X593"/>
<dbReference type="Pfam" id="PF02824">
    <property type="entry name" value="TGS"/>
    <property type="match status" value="1"/>
</dbReference>
<dbReference type="FunFam" id="1.10.3210.10:FF:000001">
    <property type="entry name" value="GTP pyrophosphokinase RelA"/>
    <property type="match status" value="1"/>
</dbReference>
<evidence type="ECO:0000256" key="1">
    <source>
        <dbReference type="ARBA" id="ARBA00025704"/>
    </source>
</evidence>
<dbReference type="PANTHER" id="PTHR21262:SF31">
    <property type="entry name" value="GTP PYROPHOSPHOKINASE"/>
    <property type="match status" value="1"/>
</dbReference>
<dbReference type="InterPro" id="IPR012676">
    <property type="entry name" value="TGS-like"/>
</dbReference>
<dbReference type="PANTHER" id="PTHR21262">
    <property type="entry name" value="GUANOSINE-3',5'-BIS DIPHOSPHATE 3'-PYROPHOSPHOHYDROLASE"/>
    <property type="match status" value="1"/>
</dbReference>
<dbReference type="EMBL" id="PNIX01000291">
    <property type="protein sequence ID" value="PMP81690.1"/>
    <property type="molecule type" value="Genomic_DNA"/>
</dbReference>
<dbReference type="FunFam" id="3.10.20.30:FF:000002">
    <property type="entry name" value="GTP pyrophosphokinase (RelA/SpoT)"/>
    <property type="match status" value="1"/>
</dbReference>
<comment type="similarity">
    <text evidence="2">Belongs to the relA/spoT family.</text>
</comment>
<dbReference type="SMART" id="SM00954">
    <property type="entry name" value="RelA_SpoT"/>
    <property type="match status" value="1"/>
</dbReference>
<dbReference type="PROSITE" id="PS51831">
    <property type="entry name" value="HD"/>
    <property type="match status" value="1"/>
</dbReference>
<dbReference type="InterPro" id="IPR045865">
    <property type="entry name" value="ACT-like_dom_sf"/>
</dbReference>
<dbReference type="NCBIfam" id="TIGR00691">
    <property type="entry name" value="spoT_relA"/>
    <property type="match status" value="1"/>
</dbReference>
<dbReference type="InterPro" id="IPR004095">
    <property type="entry name" value="TGS"/>
</dbReference>
<evidence type="ECO:0000259" key="3">
    <source>
        <dbReference type="PROSITE" id="PS51671"/>
    </source>
</evidence>
<dbReference type="InterPro" id="IPR006674">
    <property type="entry name" value="HD_domain"/>
</dbReference>
<dbReference type="CDD" id="cd00077">
    <property type="entry name" value="HDc"/>
    <property type="match status" value="1"/>
</dbReference>
<dbReference type="SUPFAM" id="SSF109604">
    <property type="entry name" value="HD-domain/PDEase-like"/>
    <property type="match status" value="1"/>
</dbReference>
<feature type="domain" description="HD" evidence="4">
    <location>
        <begin position="52"/>
        <end position="151"/>
    </location>
</feature>
<feature type="domain" description="ACT" evidence="3">
    <location>
        <begin position="632"/>
        <end position="706"/>
    </location>
</feature>
<proteinExistence type="inferred from homology"/>
<dbReference type="SUPFAM" id="SSF81301">
    <property type="entry name" value="Nucleotidyltransferase"/>
    <property type="match status" value="1"/>
</dbReference>
<dbReference type="EMBL" id="PNIX01000103">
    <property type="protein sequence ID" value="PMP83450.1"/>
    <property type="molecule type" value="Genomic_DNA"/>
</dbReference>
<evidence type="ECO:0000259" key="4">
    <source>
        <dbReference type="PROSITE" id="PS51831"/>
    </source>
</evidence>
<comment type="pathway">
    <text evidence="1">Purine metabolism.</text>
</comment>